<dbReference type="AlphaFoldDB" id="A0A1G9IA93"/>
<evidence type="ECO:0000256" key="1">
    <source>
        <dbReference type="ARBA" id="ARBA00006849"/>
    </source>
</evidence>
<dbReference type="InterPro" id="IPR036856">
    <property type="entry name" value="Ald_Oxase/Xan_DH_a/b_sf"/>
</dbReference>
<dbReference type="Pfam" id="PF20256">
    <property type="entry name" value="MoCoBD_2"/>
    <property type="match status" value="1"/>
</dbReference>
<dbReference type="STRING" id="321763.SAMN04488692_102157"/>
<keyword evidence="4" id="KW-0560">Oxidoreductase</keyword>
<keyword evidence="6" id="KW-0411">Iron-sulfur</keyword>
<dbReference type="CDD" id="cd00207">
    <property type="entry name" value="fer2"/>
    <property type="match status" value="1"/>
</dbReference>
<dbReference type="PANTHER" id="PTHR11908:SF157">
    <property type="entry name" value="XANTHINE DEHYDROGENASE SUBUNIT D-RELATED"/>
    <property type="match status" value="1"/>
</dbReference>
<keyword evidence="3" id="KW-0479">Metal-binding</keyword>
<dbReference type="Gene3D" id="3.30.365.10">
    <property type="entry name" value="Aldehyde oxidase/xanthine dehydrogenase, molybdopterin binding domain"/>
    <property type="match status" value="4"/>
</dbReference>
<evidence type="ECO:0000256" key="6">
    <source>
        <dbReference type="ARBA" id="ARBA00023014"/>
    </source>
</evidence>
<evidence type="ECO:0000256" key="3">
    <source>
        <dbReference type="ARBA" id="ARBA00022723"/>
    </source>
</evidence>
<dbReference type="PROSITE" id="PS51085">
    <property type="entry name" value="2FE2S_FER_2"/>
    <property type="match status" value="1"/>
</dbReference>
<dbReference type="GO" id="GO:0051537">
    <property type="term" value="F:2 iron, 2 sulfur cluster binding"/>
    <property type="evidence" value="ECO:0007669"/>
    <property type="project" value="UniProtKB-KW"/>
</dbReference>
<dbReference type="InterPro" id="IPR016208">
    <property type="entry name" value="Ald_Oxase/xanthine_DH-like"/>
</dbReference>
<gene>
    <name evidence="8" type="ORF">SAMN04488692_102157</name>
</gene>
<dbReference type="InterPro" id="IPR002888">
    <property type="entry name" value="2Fe-2S-bd"/>
</dbReference>
<evidence type="ECO:0000313" key="8">
    <source>
        <dbReference type="EMBL" id="SDL22178.1"/>
    </source>
</evidence>
<dbReference type="FunFam" id="1.10.150.120:FF:000003">
    <property type="entry name" value="Carbon monoxide dehydrogenase, small subunit"/>
    <property type="match status" value="1"/>
</dbReference>
<dbReference type="Pfam" id="PF01799">
    <property type="entry name" value="Fer2_2"/>
    <property type="match status" value="1"/>
</dbReference>
<dbReference type="Pfam" id="PF01315">
    <property type="entry name" value="Ald_Xan_dh_C"/>
    <property type="match status" value="1"/>
</dbReference>
<sequence length="916" mass="99183">MEEGNMVINGETIKIAEGDDRTLLEFLRREKGLMGTKDGCHEGHCGTCTVIVDGRARKSCLVSVRDLDGAEIETIEGLAGEGKLHPIQRAFLEEGAVQCGFCTPGMIMSAKALLDENPDPSREEIKKALNQNICRCTGYSKIIAAVSRAAAVLRGETKFSSAPGMNSPVGERFSGEQEAAKVTGEPIYVDDIDDRDEMLYGAFTLSSEPHAEIESIDVFRAENAEGVVEVLTGEDLPGKNYFGLIEEHQPVLALEKVRFVGDPVALVVAENPAAADRASEMVAVDYNPLPVHDDPQKALEPEAEDIHEGGNLLKKYELRKGDWQDPLAGADVVVEGEYKTPFIEHAYLEPEGVLSEYDEEGKLVVHSPSQSSHAYQEFIADALDLPKEEVRVKLTQTGGAFGGREEPLGQIHSALAAYVTGRPVKIVLSRRESIRMSTKRHAARLRYRTGATEDGELVGAEIEIYSNTGAYASLGEPVSLRHTSFSCGPYEVPHVKVDTYSVYTNSPPGGAMRGFGSPQVCFAAERQMEKLAEKLEMDPFELRRKNILQEGSPTITGDILEEGGIGLEKCLTAVEERLKELEIPESDSPNKEIGTGIAAGYKNVGTGNGLPEELEVRAVLGEDGYITLYVGSVDSGQGLDTALTQIAAEALGCRPEDFRVVASDTELTFDAGVTTASRMVFREGNALKKCMDRLSGRIKKSASDLLNKDAGELEITGGGIAAVKSGEKLLDFADIFVETGEVSACYRYNPPQTDPLPEEEIPAYPEPEERKRLHYAYCFGVHAAVVEVDRERGSVEVLKVLAAHDVGRAINPQNVEGQIEGGAVMGLGYALKEEFSVEEGWPVQDNLARLRLPRALDAPDIEPIIVEDFHPDGPFGAKGMGELPNTPTAPAICNAVKDAVGLDVKDLPVSRSSLRK</sequence>
<dbReference type="Gene3D" id="3.90.1170.50">
    <property type="entry name" value="Aldehyde oxidase/xanthine dehydrogenase, a/b hammerhead"/>
    <property type="match status" value="1"/>
</dbReference>
<name>A0A1G9IA93_9FIRM</name>
<keyword evidence="9" id="KW-1185">Reference proteome</keyword>
<dbReference type="Gene3D" id="3.10.20.30">
    <property type="match status" value="1"/>
</dbReference>
<evidence type="ECO:0000256" key="4">
    <source>
        <dbReference type="ARBA" id="ARBA00023002"/>
    </source>
</evidence>
<dbReference type="InterPro" id="IPR008274">
    <property type="entry name" value="AldOxase/xan_DH_MoCoBD1"/>
</dbReference>
<dbReference type="SUPFAM" id="SSF56003">
    <property type="entry name" value="Molybdenum cofactor-binding domain"/>
    <property type="match status" value="1"/>
</dbReference>
<evidence type="ECO:0000259" key="7">
    <source>
        <dbReference type="PROSITE" id="PS51085"/>
    </source>
</evidence>
<dbReference type="RefSeq" id="WP_089758056.1">
    <property type="nucleotide sequence ID" value="NZ_FNGO01000002.1"/>
</dbReference>
<dbReference type="SUPFAM" id="SSF47741">
    <property type="entry name" value="CO dehydrogenase ISP C-domain like"/>
    <property type="match status" value="1"/>
</dbReference>
<protein>
    <submittedName>
        <fullName evidence="8">CO or xanthine dehydrogenase, Mo-binding subunit</fullName>
    </submittedName>
</protein>
<proteinExistence type="inferred from homology"/>
<evidence type="ECO:0000256" key="5">
    <source>
        <dbReference type="ARBA" id="ARBA00023004"/>
    </source>
</evidence>
<dbReference type="EMBL" id="FNGO01000002">
    <property type="protein sequence ID" value="SDL22178.1"/>
    <property type="molecule type" value="Genomic_DNA"/>
</dbReference>
<dbReference type="Gene3D" id="1.10.150.120">
    <property type="entry name" value="[2Fe-2S]-binding domain"/>
    <property type="match status" value="1"/>
</dbReference>
<dbReference type="InterPro" id="IPR036884">
    <property type="entry name" value="2Fe-2S-bd_dom_sf"/>
</dbReference>
<feature type="domain" description="2Fe-2S ferredoxin-type" evidence="7">
    <location>
        <begin position="1"/>
        <end position="78"/>
    </location>
</feature>
<reference evidence="8 9" key="1">
    <citation type="submission" date="2016-10" db="EMBL/GenBank/DDBJ databases">
        <authorList>
            <person name="de Groot N.N."/>
        </authorList>
    </citation>
    <scope>NUCLEOTIDE SEQUENCE [LARGE SCALE GENOMIC DNA]</scope>
    <source>
        <strain evidence="8 9">SLAS-1</strain>
    </source>
</reference>
<dbReference type="GO" id="GO:0005506">
    <property type="term" value="F:iron ion binding"/>
    <property type="evidence" value="ECO:0007669"/>
    <property type="project" value="InterPro"/>
</dbReference>
<dbReference type="InterPro" id="IPR036010">
    <property type="entry name" value="2Fe-2S_ferredoxin-like_sf"/>
</dbReference>
<dbReference type="InterPro" id="IPR001041">
    <property type="entry name" value="2Fe-2S_ferredoxin-type"/>
</dbReference>
<dbReference type="InterPro" id="IPR000674">
    <property type="entry name" value="Ald_Oxase/Xan_DH_a/b"/>
</dbReference>
<dbReference type="InterPro" id="IPR046867">
    <property type="entry name" value="AldOxase/xan_DH_MoCoBD2"/>
</dbReference>
<comment type="similarity">
    <text evidence="1">Belongs to the xanthine dehydrogenase family.</text>
</comment>
<dbReference type="SUPFAM" id="SSF54665">
    <property type="entry name" value="CO dehydrogenase molybdoprotein N-domain-like"/>
    <property type="match status" value="1"/>
</dbReference>
<keyword evidence="2" id="KW-0001">2Fe-2S</keyword>
<dbReference type="SMART" id="SM01008">
    <property type="entry name" value="Ald_Xan_dh_C"/>
    <property type="match status" value="1"/>
</dbReference>
<dbReference type="Pfam" id="PF02738">
    <property type="entry name" value="MoCoBD_1"/>
    <property type="match status" value="1"/>
</dbReference>
<evidence type="ECO:0000256" key="2">
    <source>
        <dbReference type="ARBA" id="ARBA00022714"/>
    </source>
</evidence>
<dbReference type="SUPFAM" id="SSF54292">
    <property type="entry name" value="2Fe-2S ferredoxin-like"/>
    <property type="match status" value="1"/>
</dbReference>
<evidence type="ECO:0000313" key="9">
    <source>
        <dbReference type="Proteomes" id="UP000199476"/>
    </source>
</evidence>
<accession>A0A1G9IA93</accession>
<dbReference type="Proteomes" id="UP000199476">
    <property type="component" value="Unassembled WGS sequence"/>
</dbReference>
<organism evidence="8 9">
    <name type="scientific">Halarsenatibacter silvermanii</name>
    <dbReference type="NCBI Taxonomy" id="321763"/>
    <lineage>
        <taxon>Bacteria</taxon>
        <taxon>Bacillati</taxon>
        <taxon>Bacillota</taxon>
        <taxon>Clostridia</taxon>
        <taxon>Halanaerobiales</taxon>
        <taxon>Halarsenatibacteraceae</taxon>
        <taxon>Halarsenatibacter</taxon>
    </lineage>
</organism>
<dbReference type="PANTHER" id="PTHR11908">
    <property type="entry name" value="XANTHINE DEHYDROGENASE"/>
    <property type="match status" value="1"/>
</dbReference>
<dbReference type="InterPro" id="IPR037165">
    <property type="entry name" value="AldOxase/xan_DH_Mopterin-bd_sf"/>
</dbReference>
<dbReference type="Pfam" id="PF00111">
    <property type="entry name" value="Fer2"/>
    <property type="match status" value="1"/>
</dbReference>
<dbReference type="InterPro" id="IPR012675">
    <property type="entry name" value="Beta-grasp_dom_sf"/>
</dbReference>
<dbReference type="PROSITE" id="PS00197">
    <property type="entry name" value="2FE2S_FER_1"/>
    <property type="match status" value="1"/>
</dbReference>
<keyword evidence="5" id="KW-0408">Iron</keyword>
<dbReference type="GO" id="GO:0016491">
    <property type="term" value="F:oxidoreductase activity"/>
    <property type="evidence" value="ECO:0007669"/>
    <property type="project" value="UniProtKB-KW"/>
</dbReference>
<dbReference type="InterPro" id="IPR006058">
    <property type="entry name" value="2Fe2S_fd_BS"/>
</dbReference>
<dbReference type="OrthoDB" id="9759099at2"/>